<dbReference type="Proteomes" id="UP000887579">
    <property type="component" value="Unplaced"/>
</dbReference>
<organism evidence="1 2">
    <name type="scientific">Panagrolaimus sp. ES5</name>
    <dbReference type="NCBI Taxonomy" id="591445"/>
    <lineage>
        <taxon>Eukaryota</taxon>
        <taxon>Metazoa</taxon>
        <taxon>Ecdysozoa</taxon>
        <taxon>Nematoda</taxon>
        <taxon>Chromadorea</taxon>
        <taxon>Rhabditida</taxon>
        <taxon>Tylenchina</taxon>
        <taxon>Panagrolaimomorpha</taxon>
        <taxon>Panagrolaimoidea</taxon>
        <taxon>Panagrolaimidae</taxon>
        <taxon>Panagrolaimus</taxon>
    </lineage>
</organism>
<accession>A0AC34G5Y3</accession>
<reference evidence="2" key="1">
    <citation type="submission" date="2022-11" db="UniProtKB">
        <authorList>
            <consortium name="WormBaseParasite"/>
        </authorList>
    </citation>
    <scope>IDENTIFICATION</scope>
</reference>
<evidence type="ECO:0000313" key="2">
    <source>
        <dbReference type="WBParaSite" id="ES5_v2.g25071.t1"/>
    </source>
</evidence>
<proteinExistence type="predicted"/>
<evidence type="ECO:0000313" key="1">
    <source>
        <dbReference type="Proteomes" id="UP000887579"/>
    </source>
</evidence>
<dbReference type="WBParaSite" id="ES5_v2.g25071.t1">
    <property type="protein sequence ID" value="ES5_v2.g25071.t1"/>
    <property type="gene ID" value="ES5_v2.g25071"/>
</dbReference>
<name>A0AC34G5Y3_9BILA</name>
<protein>
    <submittedName>
        <fullName evidence="2">Uncharacterized protein</fullName>
    </submittedName>
</protein>
<sequence>MNLYTAATTPHTWGFSDLINIMMISALPMGLGLIELASSANGGAYRIFLDRAKKPTWAPPKASFHSGTCFITLAPLGYATYLVIKNSAGLASMWSKMAFLFYACHAVFSMMYGCEVKKQNYEKVAYYKIGIAAAAIAFALAYRPIDNFAFWLTVPHVFWSIFSAAYHYGIHQMNHIKKG</sequence>